<dbReference type="AlphaFoldDB" id="A0A0L0SAG1"/>
<name>A0A0L0SAG1_ALLM3</name>
<dbReference type="OrthoDB" id="5574511at2759"/>
<keyword evidence="2" id="KW-1185">Reference proteome</keyword>
<dbReference type="EMBL" id="GG745334">
    <property type="protein sequence ID" value="KNE59390.1"/>
    <property type="molecule type" value="Genomic_DNA"/>
</dbReference>
<reference evidence="1 2" key="1">
    <citation type="submission" date="2009-11" db="EMBL/GenBank/DDBJ databases">
        <title>Annotation of Allomyces macrogynus ATCC 38327.</title>
        <authorList>
            <consortium name="The Broad Institute Genome Sequencing Platform"/>
            <person name="Russ C."/>
            <person name="Cuomo C."/>
            <person name="Burger G."/>
            <person name="Gray M.W."/>
            <person name="Holland P.W.H."/>
            <person name="King N."/>
            <person name="Lang F.B.F."/>
            <person name="Roger A.J."/>
            <person name="Ruiz-Trillo I."/>
            <person name="Young S.K."/>
            <person name="Zeng Q."/>
            <person name="Gargeya S."/>
            <person name="Fitzgerald M."/>
            <person name="Haas B."/>
            <person name="Abouelleil A."/>
            <person name="Alvarado L."/>
            <person name="Arachchi H.M."/>
            <person name="Berlin A."/>
            <person name="Chapman S.B."/>
            <person name="Gearin G."/>
            <person name="Goldberg J."/>
            <person name="Griggs A."/>
            <person name="Gujja S."/>
            <person name="Hansen M."/>
            <person name="Heiman D."/>
            <person name="Howarth C."/>
            <person name="Larimer J."/>
            <person name="Lui A."/>
            <person name="MacDonald P.J.P."/>
            <person name="McCowen C."/>
            <person name="Montmayeur A."/>
            <person name="Murphy C."/>
            <person name="Neiman D."/>
            <person name="Pearson M."/>
            <person name="Priest M."/>
            <person name="Roberts A."/>
            <person name="Saif S."/>
            <person name="Shea T."/>
            <person name="Sisk P."/>
            <person name="Stolte C."/>
            <person name="Sykes S."/>
            <person name="Wortman J."/>
            <person name="Nusbaum C."/>
            <person name="Birren B."/>
        </authorList>
    </citation>
    <scope>NUCLEOTIDE SEQUENCE [LARGE SCALE GENOMIC DNA]</scope>
    <source>
        <strain evidence="1 2">ATCC 38327</strain>
    </source>
</reference>
<dbReference type="VEuPathDB" id="FungiDB:AMAG_03674"/>
<accession>A0A0L0SAG1</accession>
<gene>
    <name evidence="1" type="ORF">AMAG_03674</name>
</gene>
<sequence>MPHPPRAPPTAAPPPVSLPAATHADRLATHARILSLVAQETCATLFLAASTLDRTATTKPGASTGWTQIREAAPAPDTCWADAGKHLRLMEELVALYPLDALRALAPALPARVALARCMAAYYARLEPVHTRGFGLRCRIHRATPTEPPHSRHDEVNVCVAHTRSTDQASPPSHDPHAFPLTLARTWPGDASLMDVIPLLLATIEEYLTLRQLRDPTMVATLPAAILDVPMNLQFQAVTERLACDGATDLTAILARVMAVGDRMVVDQIEAAAGLDTVPAVAVPASLYAVTHYSFATRALTTEEASRTAFVQYVRKCDRWAAQLRQAAEHPKGWPRLIRGLLTQNTVTNLDRRMTEVFGQVWNIVGVGDD</sequence>
<dbReference type="Proteomes" id="UP000054350">
    <property type="component" value="Unassembled WGS sequence"/>
</dbReference>
<organism evidence="1 2">
    <name type="scientific">Allomyces macrogynus (strain ATCC 38327)</name>
    <name type="common">Allomyces javanicus var. macrogynus</name>
    <dbReference type="NCBI Taxonomy" id="578462"/>
    <lineage>
        <taxon>Eukaryota</taxon>
        <taxon>Fungi</taxon>
        <taxon>Fungi incertae sedis</taxon>
        <taxon>Blastocladiomycota</taxon>
        <taxon>Blastocladiomycetes</taxon>
        <taxon>Blastocladiales</taxon>
        <taxon>Blastocladiaceae</taxon>
        <taxon>Allomyces</taxon>
    </lineage>
</organism>
<reference evidence="2" key="2">
    <citation type="submission" date="2009-11" db="EMBL/GenBank/DDBJ databases">
        <title>The Genome Sequence of Allomyces macrogynus strain ATCC 38327.</title>
        <authorList>
            <consortium name="The Broad Institute Genome Sequencing Platform"/>
            <person name="Russ C."/>
            <person name="Cuomo C."/>
            <person name="Shea T."/>
            <person name="Young S.K."/>
            <person name="Zeng Q."/>
            <person name="Koehrsen M."/>
            <person name="Haas B."/>
            <person name="Borodovsky M."/>
            <person name="Guigo R."/>
            <person name="Alvarado L."/>
            <person name="Berlin A."/>
            <person name="Borenstein D."/>
            <person name="Chen Z."/>
            <person name="Engels R."/>
            <person name="Freedman E."/>
            <person name="Gellesch M."/>
            <person name="Goldberg J."/>
            <person name="Griggs A."/>
            <person name="Gujja S."/>
            <person name="Heiman D."/>
            <person name="Hepburn T."/>
            <person name="Howarth C."/>
            <person name="Jen D."/>
            <person name="Larson L."/>
            <person name="Lewis B."/>
            <person name="Mehta T."/>
            <person name="Park D."/>
            <person name="Pearson M."/>
            <person name="Roberts A."/>
            <person name="Saif S."/>
            <person name="Shenoy N."/>
            <person name="Sisk P."/>
            <person name="Stolte C."/>
            <person name="Sykes S."/>
            <person name="Walk T."/>
            <person name="White J."/>
            <person name="Yandava C."/>
            <person name="Burger G."/>
            <person name="Gray M.W."/>
            <person name="Holland P.W.H."/>
            <person name="King N."/>
            <person name="Lang F.B.F."/>
            <person name="Roger A.J."/>
            <person name="Ruiz-Trillo I."/>
            <person name="Lander E."/>
            <person name="Nusbaum C."/>
        </authorList>
    </citation>
    <scope>NUCLEOTIDE SEQUENCE [LARGE SCALE GENOMIC DNA]</scope>
    <source>
        <strain evidence="2">ATCC 38327</strain>
    </source>
</reference>
<evidence type="ECO:0000313" key="2">
    <source>
        <dbReference type="Proteomes" id="UP000054350"/>
    </source>
</evidence>
<evidence type="ECO:0000313" key="1">
    <source>
        <dbReference type="EMBL" id="KNE59390.1"/>
    </source>
</evidence>
<protein>
    <submittedName>
        <fullName evidence="1">Uncharacterized protein</fullName>
    </submittedName>
</protein>
<proteinExistence type="predicted"/>